<protein>
    <submittedName>
        <fullName evidence="2">Uncharacterized protein</fullName>
    </submittedName>
</protein>
<keyword evidence="3" id="KW-1185">Reference proteome</keyword>
<sequence length="184" mass="20412">MGFSEERQLSTSERTNEVRQQQATAVRQQQATATATRRGLATVASATTTVYCVGRQQNATATATATTVTTTTTTTTATATATANTKSIVEDQLQRSYGYGKVSSEQQRRAEAYRSDGKSAVFALYLYSLPEQPPEQLPQRILTTEATKPTTTKSWLLQFTNERINSSLLRRGNMTCFWFLVQQF</sequence>
<evidence type="ECO:0000313" key="2">
    <source>
        <dbReference type="EMBL" id="CAB9502170.1"/>
    </source>
</evidence>
<proteinExistence type="predicted"/>
<dbReference type="Proteomes" id="UP001153069">
    <property type="component" value="Unassembled WGS sequence"/>
</dbReference>
<reference evidence="2" key="1">
    <citation type="submission" date="2020-06" db="EMBL/GenBank/DDBJ databases">
        <authorList>
            <consortium name="Plant Systems Biology data submission"/>
        </authorList>
    </citation>
    <scope>NUCLEOTIDE SEQUENCE</scope>
    <source>
        <strain evidence="2">D6</strain>
    </source>
</reference>
<organism evidence="2 3">
    <name type="scientific">Seminavis robusta</name>
    <dbReference type="NCBI Taxonomy" id="568900"/>
    <lineage>
        <taxon>Eukaryota</taxon>
        <taxon>Sar</taxon>
        <taxon>Stramenopiles</taxon>
        <taxon>Ochrophyta</taxon>
        <taxon>Bacillariophyta</taxon>
        <taxon>Bacillariophyceae</taxon>
        <taxon>Bacillariophycidae</taxon>
        <taxon>Naviculales</taxon>
        <taxon>Naviculaceae</taxon>
        <taxon>Seminavis</taxon>
    </lineage>
</organism>
<feature type="region of interest" description="Disordered" evidence="1">
    <location>
        <begin position="1"/>
        <end position="35"/>
    </location>
</feature>
<evidence type="ECO:0000313" key="3">
    <source>
        <dbReference type="Proteomes" id="UP001153069"/>
    </source>
</evidence>
<gene>
    <name evidence="2" type="ORF">SEMRO_129_G061611.1</name>
</gene>
<comment type="caution">
    <text evidence="2">The sequence shown here is derived from an EMBL/GenBank/DDBJ whole genome shotgun (WGS) entry which is preliminary data.</text>
</comment>
<dbReference type="EMBL" id="CAICTM010000128">
    <property type="protein sequence ID" value="CAB9502170.1"/>
    <property type="molecule type" value="Genomic_DNA"/>
</dbReference>
<dbReference type="AlphaFoldDB" id="A0A9N8DHV5"/>
<feature type="compositionally biased region" description="Low complexity" evidence="1">
    <location>
        <begin position="18"/>
        <end position="35"/>
    </location>
</feature>
<name>A0A9N8DHV5_9STRA</name>
<evidence type="ECO:0000256" key="1">
    <source>
        <dbReference type="SAM" id="MobiDB-lite"/>
    </source>
</evidence>
<accession>A0A9N8DHV5</accession>